<name>A0A132BSV3_9RHOB</name>
<dbReference type="Proteomes" id="UP000068382">
    <property type="component" value="Unassembled WGS sequence"/>
</dbReference>
<reference evidence="2 3" key="1">
    <citation type="submission" date="2015-12" db="EMBL/GenBank/DDBJ databases">
        <title>Genome sequence of the marine Rhodobacteraceae strain O3.65, Candidatus Tritonibacter horizontis.</title>
        <authorList>
            <person name="Poehlein A."/>
            <person name="Giebel H.A."/>
            <person name="Voget S."/>
            <person name="Brinkhoff T."/>
        </authorList>
    </citation>
    <scope>NUCLEOTIDE SEQUENCE [LARGE SCALE GENOMIC DNA]</scope>
    <source>
        <strain evidence="2 3">O3.65</strain>
    </source>
</reference>
<dbReference type="EMBL" id="LPUY01000095">
    <property type="protein sequence ID" value="KUP91433.1"/>
    <property type="molecule type" value="Genomic_DNA"/>
</dbReference>
<proteinExistence type="predicted"/>
<comment type="caution">
    <text evidence="2">The sequence shown here is derived from an EMBL/GenBank/DDBJ whole genome shotgun (WGS) entry which is preliminary data.</text>
</comment>
<accession>A0A132BSV3</accession>
<feature type="region of interest" description="Disordered" evidence="1">
    <location>
        <begin position="8"/>
        <end position="34"/>
    </location>
</feature>
<protein>
    <submittedName>
        <fullName evidence="2">Uncharacterized protein</fullName>
    </submittedName>
</protein>
<keyword evidence="3" id="KW-1185">Reference proteome</keyword>
<evidence type="ECO:0000256" key="1">
    <source>
        <dbReference type="SAM" id="MobiDB-lite"/>
    </source>
</evidence>
<evidence type="ECO:0000313" key="3">
    <source>
        <dbReference type="Proteomes" id="UP000068382"/>
    </source>
</evidence>
<organism evidence="2 3">
    <name type="scientific">Tritonibacter horizontis</name>
    <dbReference type="NCBI Taxonomy" id="1768241"/>
    <lineage>
        <taxon>Bacteria</taxon>
        <taxon>Pseudomonadati</taxon>
        <taxon>Pseudomonadota</taxon>
        <taxon>Alphaproteobacteria</taxon>
        <taxon>Rhodobacterales</taxon>
        <taxon>Paracoccaceae</taxon>
        <taxon>Tritonibacter</taxon>
    </lineage>
</organism>
<gene>
    <name evidence="2" type="ORF">TRIHO_35960</name>
</gene>
<sequence>MMADIVLFKGQPPAAGGDEAPARGGGGGLSGRQAVRADGTHILGGLA</sequence>
<evidence type="ECO:0000313" key="2">
    <source>
        <dbReference type="EMBL" id="KUP91433.1"/>
    </source>
</evidence>
<dbReference type="AlphaFoldDB" id="A0A132BSV3"/>
<feature type="compositionally biased region" description="Low complexity" evidence="1">
    <location>
        <begin position="10"/>
        <end position="19"/>
    </location>
</feature>